<gene>
    <name evidence="2" type="ORF">Y900_025750</name>
</gene>
<name>A0A064CNV5_9MYCO</name>
<dbReference type="SMART" id="SM01012">
    <property type="entry name" value="ANTAR"/>
    <property type="match status" value="1"/>
</dbReference>
<dbReference type="PROSITE" id="PS50921">
    <property type="entry name" value="ANTAR"/>
    <property type="match status" value="1"/>
</dbReference>
<sequence>MPVPEFHRRDLSQQELFDRILERVHLDLPHAVGLAITVHDRRLDEDEVTVLAARGYGGEIVEAQLAGLGGPVIDAFVHQMPVLSLDLWADERWPELSLQAMDGRVPEHSAAWREVRGAVSVPGVWKADSTVVLSCALDRPSTATTVTTLIGYEQLVSAAMVSAGAEDATATADMLAVLQSRGAIEQAKGAIMGRLMCDADTAWATLRRASHESNVKLRSLAVALVEHISGAPAEQPAAGSPIVPTDQARQAAGLLWAVLTHESTPAQPAEPAS</sequence>
<evidence type="ECO:0000313" key="3">
    <source>
        <dbReference type="Proteomes" id="UP000022835"/>
    </source>
</evidence>
<dbReference type="GO" id="GO:0003723">
    <property type="term" value="F:RNA binding"/>
    <property type="evidence" value="ECO:0007669"/>
    <property type="project" value="InterPro"/>
</dbReference>
<dbReference type="Pfam" id="PF03861">
    <property type="entry name" value="ANTAR"/>
    <property type="match status" value="1"/>
</dbReference>
<evidence type="ECO:0000259" key="1">
    <source>
        <dbReference type="PROSITE" id="PS50921"/>
    </source>
</evidence>
<accession>A0A064CNV5</accession>
<reference evidence="2" key="1">
    <citation type="submission" date="2014-05" db="EMBL/GenBank/DDBJ databases">
        <title>Genome sequence of Mycobacterium aromaticivorans strain JS19b1T (= DSM 45407T).</title>
        <authorList>
            <person name="Kwak Y."/>
            <person name="Park G.-S."/>
            <person name="Li Q.X."/>
            <person name="Lee S.-E."/>
            <person name="Shin J.-H."/>
        </authorList>
    </citation>
    <scope>NUCLEOTIDE SEQUENCE [LARGE SCALE GENOMIC DNA]</scope>
    <source>
        <strain evidence="2">JS19b1</strain>
    </source>
</reference>
<dbReference type="eggNOG" id="COG3707">
    <property type="taxonomic scope" value="Bacteria"/>
</dbReference>
<dbReference type="Proteomes" id="UP000022835">
    <property type="component" value="Unassembled WGS sequence"/>
</dbReference>
<dbReference type="InterPro" id="IPR005561">
    <property type="entry name" value="ANTAR"/>
</dbReference>
<dbReference type="RefSeq" id="WP_036345141.1">
    <property type="nucleotide sequence ID" value="NZ_JALN02000001.1"/>
</dbReference>
<evidence type="ECO:0000313" key="2">
    <source>
        <dbReference type="EMBL" id="KDF02245.1"/>
    </source>
</evidence>
<dbReference type="OrthoDB" id="4946329at2"/>
<dbReference type="AlphaFoldDB" id="A0A064CNV5"/>
<protein>
    <submittedName>
        <fullName evidence="2">Antitermination regulator</fullName>
    </submittedName>
</protein>
<dbReference type="InterPro" id="IPR036388">
    <property type="entry name" value="WH-like_DNA-bd_sf"/>
</dbReference>
<dbReference type="Gene3D" id="1.10.10.10">
    <property type="entry name" value="Winged helix-like DNA-binding domain superfamily/Winged helix DNA-binding domain"/>
    <property type="match status" value="1"/>
</dbReference>
<dbReference type="EMBL" id="JALN02000001">
    <property type="protein sequence ID" value="KDF02245.1"/>
    <property type="molecule type" value="Genomic_DNA"/>
</dbReference>
<comment type="caution">
    <text evidence="2">The sequence shown here is derived from an EMBL/GenBank/DDBJ whole genome shotgun (WGS) entry which is preliminary data.</text>
</comment>
<keyword evidence="3" id="KW-1185">Reference proteome</keyword>
<proteinExistence type="predicted"/>
<dbReference type="STRING" id="1440774.Y900_025750"/>
<feature type="domain" description="ANTAR" evidence="1">
    <location>
        <begin position="164"/>
        <end position="225"/>
    </location>
</feature>
<organism evidence="2 3">
    <name type="scientific">Mycolicibacterium aromaticivorans JS19b1 = JCM 16368</name>
    <dbReference type="NCBI Taxonomy" id="1440774"/>
    <lineage>
        <taxon>Bacteria</taxon>
        <taxon>Bacillati</taxon>
        <taxon>Actinomycetota</taxon>
        <taxon>Actinomycetes</taxon>
        <taxon>Mycobacteriales</taxon>
        <taxon>Mycobacteriaceae</taxon>
        <taxon>Mycolicibacterium</taxon>
    </lineage>
</organism>